<dbReference type="InterPro" id="IPR016135">
    <property type="entry name" value="UBQ-conjugating_enzyme/RWD"/>
</dbReference>
<dbReference type="RefSeq" id="XP_004027626.1">
    <property type="nucleotide sequence ID" value="XM_004027577.1"/>
</dbReference>
<dbReference type="Gene3D" id="3.10.110.10">
    <property type="entry name" value="Ubiquitin Conjugating Enzyme"/>
    <property type="match status" value="1"/>
</dbReference>
<keyword evidence="7" id="KW-0808">Transferase</keyword>
<keyword evidence="8" id="KW-1185">Reference proteome</keyword>
<dbReference type="InParanoid" id="G0R2L7"/>
<dbReference type="EC" id="2.7.11.17" evidence="7"/>
<evidence type="ECO:0000256" key="2">
    <source>
        <dbReference type="ARBA" id="ARBA00022786"/>
    </source>
</evidence>
<dbReference type="SMART" id="SM00220">
    <property type="entry name" value="S_TKc"/>
    <property type="match status" value="1"/>
</dbReference>
<organism evidence="7 8">
    <name type="scientific">Ichthyophthirius multifiliis</name>
    <name type="common">White spot disease agent</name>
    <name type="synonym">Ich</name>
    <dbReference type="NCBI Taxonomy" id="5932"/>
    <lineage>
        <taxon>Eukaryota</taxon>
        <taxon>Sar</taxon>
        <taxon>Alveolata</taxon>
        <taxon>Ciliophora</taxon>
        <taxon>Intramacronucleata</taxon>
        <taxon>Oligohymenophorea</taxon>
        <taxon>Hymenostomatida</taxon>
        <taxon>Ophryoglenina</taxon>
        <taxon>Ichthyophthirius</taxon>
    </lineage>
</organism>
<dbReference type="PROSITE" id="PS00108">
    <property type="entry name" value="PROTEIN_KINASE_ST"/>
    <property type="match status" value="1"/>
</dbReference>
<reference evidence="7 8" key="1">
    <citation type="submission" date="2011-07" db="EMBL/GenBank/DDBJ databases">
        <authorList>
            <person name="Coyne R."/>
            <person name="Brami D."/>
            <person name="Johnson J."/>
            <person name="Hostetler J."/>
            <person name="Hannick L."/>
            <person name="Clark T."/>
            <person name="Cassidy-Hanley D."/>
            <person name="Inman J."/>
        </authorList>
    </citation>
    <scope>NUCLEOTIDE SEQUENCE [LARGE SCALE GENOMIC DNA]</scope>
    <source>
        <strain evidence="7 8">G5</strain>
    </source>
</reference>
<dbReference type="InterPro" id="IPR017441">
    <property type="entry name" value="Protein_kinase_ATP_BS"/>
</dbReference>
<accession>G0R2L7</accession>
<evidence type="ECO:0000259" key="5">
    <source>
        <dbReference type="PROSITE" id="PS50011"/>
    </source>
</evidence>
<dbReference type="InterPro" id="IPR000608">
    <property type="entry name" value="UBC"/>
</dbReference>
<dbReference type="Pfam" id="PF00179">
    <property type="entry name" value="UQ_con"/>
    <property type="match status" value="1"/>
</dbReference>
<dbReference type="FunFam" id="1.10.510.10:FF:000945">
    <property type="entry name" value="Uncharacterized protein"/>
    <property type="match status" value="1"/>
</dbReference>
<dbReference type="eggNOG" id="KOG0032">
    <property type="taxonomic scope" value="Eukaryota"/>
</dbReference>
<dbReference type="AlphaFoldDB" id="G0R2L7"/>
<dbReference type="Gene3D" id="1.10.510.10">
    <property type="entry name" value="Transferase(Phosphotransferase) domain 1"/>
    <property type="match status" value="1"/>
</dbReference>
<dbReference type="PROSITE" id="PS50011">
    <property type="entry name" value="PROTEIN_KINASE_DOM"/>
    <property type="match status" value="1"/>
</dbReference>
<dbReference type="SMART" id="SM00212">
    <property type="entry name" value="UBCc"/>
    <property type="match status" value="1"/>
</dbReference>
<dbReference type="GO" id="GO:0016874">
    <property type="term" value="F:ligase activity"/>
    <property type="evidence" value="ECO:0007669"/>
    <property type="project" value="UniProtKB-KW"/>
</dbReference>
<dbReference type="SUPFAM" id="SSF56112">
    <property type="entry name" value="Protein kinase-like (PK-like)"/>
    <property type="match status" value="1"/>
</dbReference>
<keyword evidence="1 4" id="KW-0547">Nucleotide-binding</keyword>
<dbReference type="SUPFAM" id="SSF54495">
    <property type="entry name" value="UBC-like"/>
    <property type="match status" value="1"/>
</dbReference>
<keyword evidence="2" id="KW-0833">Ubl conjugation pathway</keyword>
<dbReference type="GeneID" id="14904357"/>
<keyword evidence="3 4" id="KW-0067">ATP-binding</keyword>
<evidence type="ECO:0000256" key="1">
    <source>
        <dbReference type="ARBA" id="ARBA00022741"/>
    </source>
</evidence>
<dbReference type="OrthoDB" id="6508832at2759"/>
<dbReference type="GO" id="GO:0005524">
    <property type="term" value="F:ATP binding"/>
    <property type="evidence" value="ECO:0007669"/>
    <property type="project" value="UniProtKB-UniRule"/>
</dbReference>
<dbReference type="GO" id="GO:0004683">
    <property type="term" value="F:calcium/calmodulin-dependent protein kinase activity"/>
    <property type="evidence" value="ECO:0007669"/>
    <property type="project" value="UniProtKB-EC"/>
</dbReference>
<feature type="binding site" evidence="4">
    <location>
        <position position="47"/>
    </location>
    <ligand>
        <name>ATP</name>
        <dbReference type="ChEBI" id="CHEBI:30616"/>
    </ligand>
</feature>
<evidence type="ECO:0000256" key="3">
    <source>
        <dbReference type="ARBA" id="ARBA00022840"/>
    </source>
</evidence>
<dbReference type="InterPro" id="IPR008271">
    <property type="entry name" value="Ser/Thr_kinase_AS"/>
</dbReference>
<keyword evidence="7" id="KW-0418">Kinase</keyword>
<protein>
    <submittedName>
        <fullName evidence="7">Protein kinase domain protein</fullName>
        <ecNumber evidence="7">2.7.11.17</ecNumber>
        <ecNumber evidence="7">6.3.2.19</ecNumber>
    </submittedName>
</protein>
<gene>
    <name evidence="7" type="ORF">IMG5_179380</name>
</gene>
<dbReference type="Pfam" id="PF00069">
    <property type="entry name" value="Pkinase"/>
    <property type="match status" value="1"/>
</dbReference>
<proteinExistence type="predicted"/>
<dbReference type="eggNOG" id="KOG0896">
    <property type="taxonomic scope" value="Eukaryota"/>
</dbReference>
<dbReference type="EC" id="6.3.2.19" evidence="7"/>
<dbReference type="Gene3D" id="3.30.200.20">
    <property type="entry name" value="Phosphorylase Kinase, domain 1"/>
    <property type="match status" value="1"/>
</dbReference>
<sequence>MKSLLNQQIFQARFQDEYDVISYIGKGNYAKVYAAVHKETGIKYAVKCFEKQKLFEIDKGMLSLYNELKIMRDLIDNENVIKLFEVFEGQNNFYFVMEILEGNSLQDEIKKRSNSPFTEDEVQNIIQMVLQGIYYCSSKQIMHRDIKPENILFSYSQNKKPIIKIIDFGLASYANDIPYIFPKCGTPGFVAPEIANLVDKTQGYSLVCDVFSIGVIFHILITGEAVFPGKDFNNVLKKNKDCEINWNKKEYENLSKNCKDIMMCMLEKDPNQRISCFDALRHPFFNNKNKLKRFSIDANLNQNENTDYDQIPQLREKYQSMFIKPLRIPYIQKDQIKNIMIMDDEANTLISSDPIINGDQETDQKHYTIGNLQQMDNAVVPRRFRLLEELERGEKGIGDQTVSYGLDNGKYNLFLQQIFQKIAEDMTFTNWNGTILGPYNTSFEGRIYSLKIVCGPNYPNQPPQVKFLSKINLPCVNQSNGQIEISKFAPLKNWKVTNTIESVLIGLKNEMNANKKLSQPAEGTNY</sequence>
<dbReference type="CDD" id="cd23807">
    <property type="entry name" value="UEV_UBE2V"/>
    <property type="match status" value="1"/>
</dbReference>
<dbReference type="Proteomes" id="UP000008983">
    <property type="component" value="Unassembled WGS sequence"/>
</dbReference>
<evidence type="ECO:0000313" key="8">
    <source>
        <dbReference type="Proteomes" id="UP000008983"/>
    </source>
</evidence>
<feature type="domain" description="UBC core" evidence="6">
    <location>
        <begin position="381"/>
        <end position="526"/>
    </location>
</feature>
<dbReference type="EMBL" id="GL984270">
    <property type="protein sequence ID" value="EGR28281.1"/>
    <property type="molecule type" value="Genomic_DNA"/>
</dbReference>
<dbReference type="InterPro" id="IPR011009">
    <property type="entry name" value="Kinase-like_dom_sf"/>
</dbReference>
<feature type="domain" description="Protein kinase" evidence="5">
    <location>
        <begin position="18"/>
        <end position="285"/>
    </location>
</feature>
<evidence type="ECO:0000256" key="4">
    <source>
        <dbReference type="PROSITE-ProRule" id="PRU10141"/>
    </source>
</evidence>
<keyword evidence="7" id="KW-0436">Ligase</keyword>
<dbReference type="FunFam" id="3.10.110.10:FF:000026">
    <property type="entry name" value="Ubiquitin-conjugating enzyme E2 variant"/>
    <property type="match status" value="1"/>
</dbReference>
<dbReference type="STRING" id="857967.G0R2L7"/>
<dbReference type="InterPro" id="IPR000719">
    <property type="entry name" value="Prot_kinase_dom"/>
</dbReference>
<evidence type="ECO:0000313" key="7">
    <source>
        <dbReference type="EMBL" id="EGR28281.1"/>
    </source>
</evidence>
<dbReference type="PANTHER" id="PTHR24347">
    <property type="entry name" value="SERINE/THREONINE-PROTEIN KINASE"/>
    <property type="match status" value="1"/>
</dbReference>
<evidence type="ECO:0000259" key="6">
    <source>
        <dbReference type="PROSITE" id="PS50127"/>
    </source>
</evidence>
<dbReference type="PROSITE" id="PS50127">
    <property type="entry name" value="UBC_2"/>
    <property type="match status" value="1"/>
</dbReference>
<name>G0R2L7_ICHMU</name>
<dbReference type="PROSITE" id="PS00107">
    <property type="entry name" value="PROTEIN_KINASE_ATP"/>
    <property type="match status" value="1"/>
</dbReference>
<dbReference type="OMA" id="FEMIRTA"/>